<reference evidence="3" key="1">
    <citation type="submission" date="2013-01" db="EMBL/GenBank/DDBJ databases">
        <title>Draft Genome Sequence of a Mulberry Tree, Morus notabilis C.K. Schneid.</title>
        <authorList>
            <person name="He N."/>
            <person name="Zhao S."/>
        </authorList>
    </citation>
    <scope>NUCLEOTIDE SEQUENCE</scope>
</reference>
<feature type="compositionally biased region" description="Gly residues" evidence="1">
    <location>
        <begin position="23"/>
        <end position="32"/>
    </location>
</feature>
<evidence type="ECO:0000313" key="2">
    <source>
        <dbReference type="EMBL" id="EXB78671.1"/>
    </source>
</evidence>
<dbReference type="Proteomes" id="UP000030645">
    <property type="component" value="Unassembled WGS sequence"/>
</dbReference>
<dbReference type="AlphaFoldDB" id="W9RKM0"/>
<dbReference type="KEGG" id="mnt:21387544"/>
<feature type="region of interest" description="Disordered" evidence="1">
    <location>
        <begin position="1"/>
        <end position="38"/>
    </location>
</feature>
<dbReference type="STRING" id="981085.W9RKM0"/>
<keyword evidence="3" id="KW-1185">Reference proteome</keyword>
<protein>
    <recommendedName>
        <fullName evidence="4">Glycine-rich protein</fullName>
    </recommendedName>
</protein>
<evidence type="ECO:0008006" key="4">
    <source>
        <dbReference type="Google" id="ProtNLM"/>
    </source>
</evidence>
<evidence type="ECO:0000256" key="1">
    <source>
        <dbReference type="SAM" id="MobiDB-lite"/>
    </source>
</evidence>
<organism evidence="2 3">
    <name type="scientific">Morus notabilis</name>
    <dbReference type="NCBI Taxonomy" id="981085"/>
    <lineage>
        <taxon>Eukaryota</taxon>
        <taxon>Viridiplantae</taxon>
        <taxon>Streptophyta</taxon>
        <taxon>Embryophyta</taxon>
        <taxon>Tracheophyta</taxon>
        <taxon>Spermatophyta</taxon>
        <taxon>Magnoliopsida</taxon>
        <taxon>eudicotyledons</taxon>
        <taxon>Gunneridae</taxon>
        <taxon>Pentapetalae</taxon>
        <taxon>rosids</taxon>
        <taxon>fabids</taxon>
        <taxon>Rosales</taxon>
        <taxon>Moraceae</taxon>
        <taxon>Moreae</taxon>
        <taxon>Morus</taxon>
    </lineage>
</organism>
<sequence length="75" mass="8364">MEETTEDIYPGQGGRDHGRRGDYPGGGGGRGSGYPRRRRCYYGSCRRSYYGRECLKCCSYAGEAVDSETQDKAHN</sequence>
<name>W9RKM0_9ROSA</name>
<evidence type="ECO:0000313" key="3">
    <source>
        <dbReference type="Proteomes" id="UP000030645"/>
    </source>
</evidence>
<gene>
    <name evidence="2" type="ORF">L484_004036</name>
</gene>
<proteinExistence type="predicted"/>
<accession>W9RKM0</accession>
<dbReference type="EMBL" id="KE344775">
    <property type="protein sequence ID" value="EXB78671.1"/>
    <property type="molecule type" value="Genomic_DNA"/>
</dbReference>